<dbReference type="EMBL" id="FNFK01000001">
    <property type="protein sequence ID" value="SDJ63460.1"/>
    <property type="molecule type" value="Genomic_DNA"/>
</dbReference>
<proteinExistence type="predicted"/>
<evidence type="ECO:0008006" key="3">
    <source>
        <dbReference type="Google" id="ProtNLM"/>
    </source>
</evidence>
<keyword evidence="2" id="KW-1185">Reference proteome</keyword>
<name>A0A1G8VEA2_9LACT</name>
<dbReference type="Pfam" id="PF07374">
    <property type="entry name" value="DUF1492"/>
    <property type="match status" value="1"/>
</dbReference>
<protein>
    <recommendedName>
        <fullName evidence="3">DUF1492 domain-containing protein</fullName>
    </recommendedName>
</protein>
<evidence type="ECO:0000313" key="2">
    <source>
        <dbReference type="Proteomes" id="UP000199433"/>
    </source>
</evidence>
<gene>
    <name evidence="1" type="ORF">SAMN04488098_1001117</name>
</gene>
<dbReference type="RefSeq" id="WP_091264189.1">
    <property type="nucleotide sequence ID" value="NZ_FNFK01000001.1"/>
</dbReference>
<sequence length="142" mass="16634">MNKQNAREYFSKAYRIDHRIRSKFEQLESLNALATRATSTLSSMPRNPNRSTSTMADVIARIIDLQEEINQDIISLVDTKREIMTIIKSIENSEYQTLLEKRYLCFLTWEKIAVDMCYTIHHLYKMHNAALEVCSKILNQDT</sequence>
<dbReference type="STRING" id="426701.SAMN04488098_1001117"/>
<reference evidence="2" key="1">
    <citation type="submission" date="2016-10" db="EMBL/GenBank/DDBJ databases">
        <authorList>
            <person name="Varghese N."/>
            <person name="Submissions S."/>
        </authorList>
    </citation>
    <scope>NUCLEOTIDE SEQUENCE [LARGE SCALE GENOMIC DNA]</scope>
    <source>
        <strain evidence="2">DSM 19181</strain>
    </source>
</reference>
<dbReference type="AlphaFoldDB" id="A0A1G8VEA2"/>
<dbReference type="OrthoDB" id="3242975at2"/>
<accession>A0A1G8VEA2</accession>
<evidence type="ECO:0000313" key="1">
    <source>
        <dbReference type="EMBL" id="SDJ63460.1"/>
    </source>
</evidence>
<dbReference type="InterPro" id="IPR010861">
    <property type="entry name" value="DUF1492"/>
</dbReference>
<organism evidence="1 2">
    <name type="scientific">Alkalibacterium thalassium</name>
    <dbReference type="NCBI Taxonomy" id="426701"/>
    <lineage>
        <taxon>Bacteria</taxon>
        <taxon>Bacillati</taxon>
        <taxon>Bacillota</taxon>
        <taxon>Bacilli</taxon>
        <taxon>Lactobacillales</taxon>
        <taxon>Carnobacteriaceae</taxon>
        <taxon>Alkalibacterium</taxon>
    </lineage>
</organism>
<dbReference type="Proteomes" id="UP000199433">
    <property type="component" value="Unassembled WGS sequence"/>
</dbReference>